<reference evidence="10 11" key="1">
    <citation type="journal article" date="2014" name="Proc. Natl. Acad. Sci. U.S.A.">
        <title>Functional type 2 photosynthetic reaction centers found in the rare bacterial phylum Gemmatimonadetes.</title>
        <authorList>
            <person name="Zeng Y."/>
            <person name="Feng F."/>
            <person name="Medova H."/>
            <person name="Dean J."/>
            <person name="Koblizek M."/>
        </authorList>
    </citation>
    <scope>NUCLEOTIDE SEQUENCE [LARGE SCALE GENOMIC DNA]</scope>
    <source>
        <strain evidence="10 11">AP64</strain>
    </source>
</reference>
<dbReference type="GO" id="GO:0005737">
    <property type="term" value="C:cytoplasm"/>
    <property type="evidence" value="ECO:0007669"/>
    <property type="project" value="TreeGrafter"/>
</dbReference>
<dbReference type="CDD" id="cd02208">
    <property type="entry name" value="cupin_RmlC-like"/>
    <property type="match status" value="1"/>
</dbReference>
<evidence type="ECO:0000256" key="4">
    <source>
        <dbReference type="ARBA" id="ARBA00022964"/>
    </source>
</evidence>
<dbReference type="KEGG" id="gph:GEMMAAP_11060"/>
<evidence type="ECO:0000313" key="11">
    <source>
        <dbReference type="Proteomes" id="UP000076404"/>
    </source>
</evidence>
<dbReference type="STRING" id="1379270.GEMMAAP_11060"/>
<dbReference type="PANTHER" id="PTHR11056:SF0">
    <property type="entry name" value="HOMOGENTISATE 1,2-DIOXYGENASE"/>
    <property type="match status" value="1"/>
</dbReference>
<dbReference type="PANTHER" id="PTHR11056">
    <property type="entry name" value="HOMOGENTISATE 1,2-DIOXYGENASE"/>
    <property type="match status" value="1"/>
</dbReference>
<dbReference type="Proteomes" id="UP000076404">
    <property type="component" value="Chromosome"/>
</dbReference>
<dbReference type="GO" id="GO:0006559">
    <property type="term" value="P:L-phenylalanine catabolic process"/>
    <property type="evidence" value="ECO:0007669"/>
    <property type="project" value="InterPro"/>
</dbReference>
<dbReference type="RefSeq" id="WP_026849708.1">
    <property type="nucleotide sequence ID" value="NZ_CP011454.1"/>
</dbReference>
<dbReference type="SUPFAM" id="SSF51182">
    <property type="entry name" value="RmlC-like cupins"/>
    <property type="match status" value="1"/>
</dbReference>
<dbReference type="EMBL" id="CP011454">
    <property type="protein sequence ID" value="AMW05206.1"/>
    <property type="molecule type" value="Genomic_DNA"/>
</dbReference>
<keyword evidence="3 8" id="KW-0479">Metal-binding</keyword>
<accession>A0A143BJG3</accession>
<evidence type="ECO:0000259" key="9">
    <source>
        <dbReference type="Pfam" id="PF20510"/>
    </source>
</evidence>
<feature type="binding site" evidence="8">
    <location>
        <position position="301"/>
    </location>
    <ligand>
        <name>Fe cation</name>
        <dbReference type="ChEBI" id="CHEBI:24875"/>
    </ligand>
</feature>
<feature type="binding site" evidence="8">
    <location>
        <position position="337"/>
    </location>
    <ligand>
        <name>Fe cation</name>
        <dbReference type="ChEBI" id="CHEBI:24875"/>
    </ligand>
</feature>
<proteinExistence type="inferred from homology"/>
<protein>
    <submittedName>
        <fullName evidence="10">Homogentisate 1,2-dioxygenase</fullName>
    </submittedName>
</protein>
<dbReference type="AlphaFoldDB" id="A0A143BJG3"/>
<evidence type="ECO:0000256" key="5">
    <source>
        <dbReference type="ARBA" id="ARBA00023002"/>
    </source>
</evidence>
<evidence type="ECO:0000256" key="3">
    <source>
        <dbReference type="ARBA" id="ARBA00022723"/>
    </source>
</evidence>
<dbReference type="GO" id="GO:0004411">
    <property type="term" value="F:homogentisate 1,2-dioxygenase activity"/>
    <property type="evidence" value="ECO:0007669"/>
    <property type="project" value="InterPro"/>
</dbReference>
<keyword evidence="4 10" id="KW-0223">Dioxygenase</keyword>
<dbReference type="eggNOG" id="COG3508">
    <property type="taxonomic scope" value="Bacteria"/>
</dbReference>
<dbReference type="InterPro" id="IPR014710">
    <property type="entry name" value="RmlC-like_jellyroll"/>
</dbReference>
<feature type="domain" description="Homogentisate 1,2-dioxygenase N-terminal" evidence="9">
    <location>
        <begin position="105"/>
        <end position="252"/>
    </location>
</feature>
<sequence length="397" mass="45503">MPIYHQLGSIPRKRHIVFRRPDGGLYAEELMGHEGFVGTSSLLYHTHPPTTYLSARKIRDLAWVEDKEMSLRHRHFLTSRVKKGGSATLDRLPLLFNSDIGMLYVEPDVADTHFYRNSQADEVVYVVEGHGVLESVFGDLPYKPGDYVVIHRNITHRWRLDPAQGPTKLLVMESRGHVRTPKRYRNEFGQLLEGAPFSERDIRRPQHTAPRDEKGEFPIYVKQYDALNELVLDHHPFDVIGWDGYFYPWIFNIHDFEPIVGRIHQPPPVHQTFQGDGFVICSFCPRPYDFDPEAIPAPYNHSNVDSDEVLFYASSEFMSRKGIEYGSITHHPDGLAHGPHPGRTEASIGAKYTNELAVMMDSFRPLKVAKAAVDIEDPKYHQSWIEAQHAQFNPPTS</sequence>
<keyword evidence="11" id="KW-1185">Reference proteome</keyword>
<feature type="active site" description="Proton acceptor" evidence="7">
    <location>
        <position position="264"/>
    </location>
</feature>
<reference evidence="10 11" key="2">
    <citation type="journal article" date="2016" name="Environ. Microbiol. Rep.">
        <title>Metagenomic evidence for the presence of phototrophic Gemmatimonadetes bacteria in diverse environments.</title>
        <authorList>
            <person name="Zeng Y."/>
            <person name="Baumbach J."/>
            <person name="Barbosa E.G."/>
            <person name="Azevedo V."/>
            <person name="Zhang C."/>
            <person name="Koblizek M."/>
        </authorList>
    </citation>
    <scope>NUCLEOTIDE SEQUENCE [LARGE SCALE GENOMIC DNA]</scope>
    <source>
        <strain evidence="10 11">AP64</strain>
    </source>
</reference>
<gene>
    <name evidence="10" type="ORF">GEMMAAP_11060</name>
</gene>
<dbReference type="Pfam" id="PF20510">
    <property type="entry name" value="HgmA_N"/>
    <property type="match status" value="1"/>
</dbReference>
<evidence type="ECO:0000256" key="8">
    <source>
        <dbReference type="PIRSR" id="PIRSR605708-2"/>
    </source>
</evidence>
<keyword evidence="6 8" id="KW-0408">Iron</keyword>
<evidence type="ECO:0000256" key="1">
    <source>
        <dbReference type="ARBA" id="ARBA00001962"/>
    </source>
</evidence>
<keyword evidence="5" id="KW-0560">Oxidoreductase</keyword>
<dbReference type="InterPro" id="IPR046452">
    <property type="entry name" value="HgmA_N"/>
</dbReference>
<feature type="binding site" evidence="8">
    <location>
        <position position="307"/>
    </location>
    <ligand>
        <name>Fe cation</name>
        <dbReference type="ChEBI" id="CHEBI:24875"/>
    </ligand>
</feature>
<dbReference type="InterPro" id="IPR005708">
    <property type="entry name" value="Homogentis_dOase"/>
</dbReference>
<dbReference type="GO" id="GO:0046872">
    <property type="term" value="F:metal ion binding"/>
    <property type="evidence" value="ECO:0007669"/>
    <property type="project" value="UniProtKB-KW"/>
</dbReference>
<evidence type="ECO:0000313" key="10">
    <source>
        <dbReference type="EMBL" id="AMW05206.1"/>
    </source>
</evidence>
<dbReference type="OrthoDB" id="9768662at2"/>
<dbReference type="InterPro" id="IPR011051">
    <property type="entry name" value="RmlC_Cupin_sf"/>
</dbReference>
<dbReference type="GO" id="GO:0006570">
    <property type="term" value="P:tyrosine metabolic process"/>
    <property type="evidence" value="ECO:0007669"/>
    <property type="project" value="InterPro"/>
</dbReference>
<organism evidence="10 11">
    <name type="scientific">Gemmatimonas phototrophica</name>
    <dbReference type="NCBI Taxonomy" id="1379270"/>
    <lineage>
        <taxon>Bacteria</taxon>
        <taxon>Pseudomonadati</taxon>
        <taxon>Gemmatimonadota</taxon>
        <taxon>Gemmatimonadia</taxon>
        <taxon>Gemmatimonadales</taxon>
        <taxon>Gemmatimonadaceae</taxon>
        <taxon>Gemmatimonas</taxon>
    </lineage>
</organism>
<evidence type="ECO:0000256" key="7">
    <source>
        <dbReference type="PIRSR" id="PIRSR605708-1"/>
    </source>
</evidence>
<comment type="cofactor">
    <cofactor evidence="1 8">
        <name>Fe cation</name>
        <dbReference type="ChEBI" id="CHEBI:24875"/>
    </cofactor>
</comment>
<comment type="similarity">
    <text evidence="2">Belongs to the homogentisate dioxygenase family.</text>
</comment>
<name>A0A143BJG3_9BACT</name>
<evidence type="ECO:0000256" key="2">
    <source>
        <dbReference type="ARBA" id="ARBA00007757"/>
    </source>
</evidence>
<evidence type="ECO:0000256" key="6">
    <source>
        <dbReference type="ARBA" id="ARBA00023004"/>
    </source>
</evidence>
<dbReference type="Gene3D" id="2.60.120.10">
    <property type="entry name" value="Jelly Rolls"/>
    <property type="match status" value="1"/>
</dbReference>